<dbReference type="OrthoDB" id="41975at1839"/>
<keyword evidence="2" id="KW-1185">Reference proteome</keyword>
<name>A0A1G6V4W7_9ACTN</name>
<evidence type="ECO:0000313" key="1">
    <source>
        <dbReference type="EMBL" id="SDD47946.1"/>
    </source>
</evidence>
<accession>A0A1G6V4W7</accession>
<dbReference type="RefSeq" id="WP_090858057.1">
    <property type="nucleotide sequence ID" value="NZ_FMZM01000008.1"/>
</dbReference>
<sequence length="153" mass="15948">MAQDGQTTIWSITGITSGTAPTGLESNWVEGSGSINYSESATASTTATVSASVSAEAGVIFAQASATAGVSLAQQWGATKTWSYTLNTPGAAGVQYQMYQTQETRSFTASKLRYQLQSNGRCGYSPTGTSGTVSNAPVNSESTLVWKLRERPA</sequence>
<gene>
    <name evidence="1" type="ORF">SAMN05421872_108173</name>
</gene>
<protein>
    <submittedName>
        <fullName evidence="1">Uncharacterized protein</fullName>
    </submittedName>
</protein>
<organism evidence="1 2">
    <name type="scientific">Nocardioides lianchengensis</name>
    <dbReference type="NCBI Taxonomy" id="1045774"/>
    <lineage>
        <taxon>Bacteria</taxon>
        <taxon>Bacillati</taxon>
        <taxon>Actinomycetota</taxon>
        <taxon>Actinomycetes</taxon>
        <taxon>Propionibacteriales</taxon>
        <taxon>Nocardioidaceae</taxon>
        <taxon>Nocardioides</taxon>
    </lineage>
</organism>
<proteinExistence type="predicted"/>
<evidence type="ECO:0000313" key="2">
    <source>
        <dbReference type="Proteomes" id="UP000199034"/>
    </source>
</evidence>
<reference evidence="1 2" key="1">
    <citation type="submission" date="2016-10" db="EMBL/GenBank/DDBJ databases">
        <authorList>
            <person name="de Groot N.N."/>
        </authorList>
    </citation>
    <scope>NUCLEOTIDE SEQUENCE [LARGE SCALE GENOMIC DNA]</scope>
    <source>
        <strain evidence="1 2">CGMCC 4.6858</strain>
    </source>
</reference>
<dbReference type="EMBL" id="FMZM01000008">
    <property type="protein sequence ID" value="SDD47946.1"/>
    <property type="molecule type" value="Genomic_DNA"/>
</dbReference>
<dbReference type="Proteomes" id="UP000199034">
    <property type="component" value="Unassembled WGS sequence"/>
</dbReference>
<dbReference type="AlphaFoldDB" id="A0A1G6V4W7"/>